<evidence type="ECO:0000313" key="2">
    <source>
        <dbReference type="Proteomes" id="UP000593601"/>
    </source>
</evidence>
<proteinExistence type="predicted"/>
<sequence length="822" mass="94754">MRKEYKIMCYDWGLSRDGFIRHYMIAGPGVEDYESDISDSNQLDLEGRLRSLIVTEKAQKIKTAVKMGQPAENGKVWRPCYSYENDFVDVSAFYSTLQKVTFDAATALYIKEDTKVNAVLWTYMAVGVYCNGELIAEEKKPAYKPIRKKKFTIPLKKGKNILYFTCDNLGVRDTRNILGVQILDRRDEIRVQMPDDTCQNVIYEMESFLDQLKIEEDHLILPSEAPQKTSIAFHPISPDYQIMKQPLRWQDISGRSTDLPLKEAVLMTVKCELDGFALSRDLEFTDRVKPEYTSEDASATDHYFEIAKRIAQVDSLNRGSFGFAISNLLARKYTQTERQTDRDLLFETLDLIEKRVDCADFLVCGLLRYMHNYELDEELSKRAKDVLLHYRYWMNMEGTDAMCFWSENHSLMFYMSAMDAGDFYPGDYFTRAKMTGRELSAYGKKKVKQWLADVETYGFEEFLSNTYMCVTFAVLLNVIDYTEPEMSQKATSIADQLLLMLSEQTFKGCVIAPMGRAYREVIYPFSQGTQSIINLIDPAAPYSYGEGWLAFLATSKYKIPEGLPEKMNENLETAYESGNAKIYLEKNEDYILTSVASPREADYKRWNNVHVHRDADTDLDSQEYTKSMNECFHGTSNFGPGVYGYQQHLWYAALDPEAVLFVNHPGSTTEDSELRPGYWHGNGVMPALLQTHGTLGAIYAIPSEYPVNFTHVYCPRGRYEKTKVEKHWIFMKKGSGYLALWSSGELIPYHDRIFNCEFRVYEKTNAYLCICGKSKDYASFEDFIHDVKGRKPEFNSGNLSLHDKNGYHLQYVKAEDDTQYID</sequence>
<name>A0A7M2RFC1_9FIRM</name>
<dbReference type="AlphaFoldDB" id="A0A7M2RFC1"/>
<dbReference type="KEGG" id="bliq:INP51_13325"/>
<reference evidence="1 2" key="1">
    <citation type="submission" date="2020-10" db="EMBL/GenBank/DDBJ databases">
        <title>Blautia liquoris sp.nov., isolated from the mud in a fermentation cellar used for the production of Chinese strong-flavoured liquor.</title>
        <authorList>
            <person name="Lu L."/>
        </authorList>
    </citation>
    <scope>NUCLEOTIDE SEQUENCE [LARGE SCALE GENOMIC DNA]</scope>
    <source>
        <strain evidence="1 2">LZLJ-3</strain>
    </source>
</reference>
<organism evidence="1 2">
    <name type="scientific">Blautia liquoris</name>
    <dbReference type="NCBI Taxonomy" id="2779518"/>
    <lineage>
        <taxon>Bacteria</taxon>
        <taxon>Bacillati</taxon>
        <taxon>Bacillota</taxon>
        <taxon>Clostridia</taxon>
        <taxon>Lachnospirales</taxon>
        <taxon>Lachnospiraceae</taxon>
        <taxon>Blautia</taxon>
    </lineage>
</organism>
<evidence type="ECO:0000313" key="1">
    <source>
        <dbReference type="EMBL" id="QOV18949.1"/>
    </source>
</evidence>
<accession>A0A7M2RFC1</accession>
<dbReference type="Proteomes" id="UP000593601">
    <property type="component" value="Chromosome"/>
</dbReference>
<keyword evidence="2" id="KW-1185">Reference proteome</keyword>
<dbReference type="EMBL" id="CP063304">
    <property type="protein sequence ID" value="QOV18949.1"/>
    <property type="molecule type" value="Genomic_DNA"/>
</dbReference>
<protein>
    <submittedName>
        <fullName evidence="1">Uncharacterized protein</fullName>
    </submittedName>
</protein>
<dbReference type="RefSeq" id="WP_193735309.1">
    <property type="nucleotide sequence ID" value="NZ_CP063304.1"/>
</dbReference>
<gene>
    <name evidence="1" type="ORF">INP51_13325</name>
</gene>